<evidence type="ECO:0000256" key="5">
    <source>
        <dbReference type="ARBA" id="ARBA00023136"/>
    </source>
</evidence>
<dbReference type="STRING" id="1189612.A33Q_4633"/>
<gene>
    <name evidence="9" type="ORF">A33Q_4633</name>
</gene>
<accession>S2D3I8</accession>
<dbReference type="InterPro" id="IPR023997">
    <property type="entry name" value="TonB-dep_OMP_SusC/RagA_CS"/>
</dbReference>
<dbReference type="NCBIfam" id="TIGR04056">
    <property type="entry name" value="OMP_RagA_SusC"/>
    <property type="match status" value="1"/>
</dbReference>
<evidence type="ECO:0000256" key="1">
    <source>
        <dbReference type="ARBA" id="ARBA00004571"/>
    </source>
</evidence>
<keyword evidence="9" id="KW-0675">Receptor</keyword>
<reference evidence="9 10" key="1">
    <citation type="journal article" date="2013" name="Genome Announc.">
        <title>Draft Genome Sequence of Indibacter alkaliphilus Strain LW1T, Isolated from Lonar Lake, a Haloalkaline Lake in the Buldana District of Maharashtra, India.</title>
        <authorList>
            <person name="Singh A."/>
            <person name="Kumar Jangir P."/>
            <person name="Sharma R."/>
            <person name="Singh A."/>
            <person name="Kumar Pinnaka A."/>
            <person name="Shivaji S."/>
        </authorList>
    </citation>
    <scope>NUCLEOTIDE SEQUENCE [LARGE SCALE GENOMIC DNA]</scope>
    <source>
        <strain evidence="10">CCUG 57479 / KCTC 22604 / LW1</strain>
    </source>
</reference>
<evidence type="ECO:0000256" key="2">
    <source>
        <dbReference type="ARBA" id="ARBA00022448"/>
    </source>
</evidence>
<protein>
    <submittedName>
        <fullName evidence="9">TonB-dependent receptor</fullName>
    </submittedName>
</protein>
<dbReference type="InterPro" id="IPR036942">
    <property type="entry name" value="Beta-barrel_TonB_sf"/>
</dbReference>
<keyword evidence="10" id="KW-1185">Reference proteome</keyword>
<evidence type="ECO:0000256" key="3">
    <source>
        <dbReference type="ARBA" id="ARBA00022452"/>
    </source>
</evidence>
<feature type="domain" description="TonB-dependent receptor plug" evidence="8">
    <location>
        <begin position="77"/>
        <end position="184"/>
    </location>
</feature>
<dbReference type="Pfam" id="PF13715">
    <property type="entry name" value="CarbopepD_reg_2"/>
    <property type="match status" value="1"/>
</dbReference>
<dbReference type="NCBIfam" id="TIGR04057">
    <property type="entry name" value="SusC_RagA_signa"/>
    <property type="match status" value="1"/>
</dbReference>
<dbReference type="InterPro" id="IPR008969">
    <property type="entry name" value="CarboxyPept-like_regulatory"/>
</dbReference>
<dbReference type="PROSITE" id="PS52016">
    <property type="entry name" value="TONB_DEPENDENT_REC_3"/>
    <property type="match status" value="1"/>
</dbReference>
<comment type="caution">
    <text evidence="9">The sequence shown here is derived from an EMBL/GenBank/DDBJ whole genome shotgun (WGS) entry which is preliminary data.</text>
</comment>
<evidence type="ECO:0000256" key="6">
    <source>
        <dbReference type="ARBA" id="ARBA00023237"/>
    </source>
</evidence>
<dbReference type="SUPFAM" id="SSF56935">
    <property type="entry name" value="Porins"/>
    <property type="match status" value="1"/>
</dbReference>
<evidence type="ECO:0000256" key="4">
    <source>
        <dbReference type="ARBA" id="ARBA00022692"/>
    </source>
</evidence>
<keyword evidence="6 7" id="KW-0998">Cell outer membrane</keyword>
<evidence type="ECO:0000313" key="9">
    <source>
        <dbReference type="EMBL" id="EOZ91565.1"/>
    </source>
</evidence>
<dbReference type="EMBL" id="ALWO02000054">
    <property type="protein sequence ID" value="EOZ91565.1"/>
    <property type="molecule type" value="Genomic_DNA"/>
</dbReference>
<keyword evidence="2 7" id="KW-0813">Transport</keyword>
<keyword evidence="4 7" id="KW-0812">Transmembrane</keyword>
<keyword evidence="5 7" id="KW-0472">Membrane</keyword>
<evidence type="ECO:0000256" key="7">
    <source>
        <dbReference type="PROSITE-ProRule" id="PRU01360"/>
    </source>
</evidence>
<dbReference type="FunFam" id="2.170.130.10:FF:000003">
    <property type="entry name" value="SusC/RagA family TonB-linked outer membrane protein"/>
    <property type="match status" value="1"/>
</dbReference>
<dbReference type="eggNOG" id="COG4206">
    <property type="taxonomic scope" value="Bacteria"/>
</dbReference>
<sequence>MPGVTIIVEGTSVGTVTDLDGNYVIEVDEGDVLVFSFIGYEKQRRTVGSSDIISVQMVEDASSLEEVVVVGYGSQKKSDITGSVASIPKERMEMVPNINIAQAIQGSIPGVMVQNTSAGAEPSQDIMVRGRNSIGANNSPLVVVDGVPYGGNLSDINPNDVESIEILKDVSAAAIYGSRGANGVILVTTKEGKEGAPTISYDGFFSTQQFSNLPDYMDGPQFYNFKNDRLPSGVTASEQAVYDAGAWVDWKDLAFRQGMSNQHNLSISGGFGNTSYFVSGAVLNVRGITQSDNYFRGSSRFNLDTKIADWLTIGTRTQLTFADKSGVAPSMFDVFLANPLAVPYNEDGSLTVFPIADDPARANPLQRTLFENSDKSRQVVTNNFAIVDFERFIPGLNFRFNYGLMDRVSDNNTYRGRNTFDGLNAQGSATLVNLNTSNTVIENILSYNKSIGDHSLFATAVFSTQKDIESLAEMEMAGFPNDLLGWYAGGQADLVEPSFDYFESRLVSQMLRFNYAYDSRYLFTLTGRRDGYSGFGSDSKWGIFPSVALGWNFGNEEFFPWKDTFSEFKIRASYGLNGNQAVGPYQSMARLREENNLAGNITMPGYFPSTLGQGALGWESSRSMNLGIDFGILNHRISGDLNFFHTNTYDLLLHRSISSVHGITSILQNIGETENQGVEFSIHSRNIVKKDFTWSTLGNISYLDNKIVDLYGDGRDDIANTWFIGQPIRVNFDYVFDGVWQLDEVAQAAEWGSQPGFIKIKDVNQDGQITPEDRQIIGRQDPNLIWGLTNAFSYKNFNVTVFIHGVHGVTKENNLMDDQIVTSGVRRNTIVKNWWTPDNPSNEWYMNDINAHRMAGVSTSIYENASFVRLKDITFSYEFPIDLVQKIGGNRFRIYATGRNLLTVTKWRGLDPELDNQLSIPLQREFVLGLQVGL</sequence>
<dbReference type="InterPro" id="IPR039426">
    <property type="entry name" value="TonB-dep_rcpt-like"/>
</dbReference>
<dbReference type="InterPro" id="IPR023996">
    <property type="entry name" value="TonB-dep_OMP_SusC/RagA"/>
</dbReference>
<proteinExistence type="inferred from homology"/>
<dbReference type="GO" id="GO:0009279">
    <property type="term" value="C:cell outer membrane"/>
    <property type="evidence" value="ECO:0007669"/>
    <property type="project" value="UniProtKB-SubCell"/>
</dbReference>
<dbReference type="SUPFAM" id="SSF49464">
    <property type="entry name" value="Carboxypeptidase regulatory domain-like"/>
    <property type="match status" value="1"/>
</dbReference>
<dbReference type="Gene3D" id="2.40.170.20">
    <property type="entry name" value="TonB-dependent receptor, beta-barrel domain"/>
    <property type="match status" value="1"/>
</dbReference>
<evidence type="ECO:0000313" key="10">
    <source>
        <dbReference type="Proteomes" id="UP000006073"/>
    </source>
</evidence>
<comment type="subcellular location">
    <subcellularLocation>
        <location evidence="1 7">Cell outer membrane</location>
        <topology evidence="1 7">Multi-pass membrane protein</topology>
    </subcellularLocation>
</comment>
<comment type="similarity">
    <text evidence="7">Belongs to the TonB-dependent receptor family.</text>
</comment>
<dbReference type="InterPro" id="IPR037066">
    <property type="entry name" value="Plug_dom_sf"/>
</dbReference>
<dbReference type="AlphaFoldDB" id="S2D3I8"/>
<organism evidence="9 10">
    <name type="scientific">Indibacter alkaliphilus (strain CCUG 57479 / KCTC 22604 / LW1)</name>
    <dbReference type="NCBI Taxonomy" id="1189612"/>
    <lineage>
        <taxon>Bacteria</taxon>
        <taxon>Pseudomonadati</taxon>
        <taxon>Bacteroidota</taxon>
        <taxon>Cytophagia</taxon>
        <taxon>Cytophagales</taxon>
        <taxon>Cyclobacteriaceae</taxon>
    </lineage>
</organism>
<name>S2D3I8_INDAL</name>
<dbReference type="Pfam" id="PF07715">
    <property type="entry name" value="Plug"/>
    <property type="match status" value="1"/>
</dbReference>
<dbReference type="InterPro" id="IPR012910">
    <property type="entry name" value="Plug_dom"/>
</dbReference>
<keyword evidence="3 7" id="KW-1134">Transmembrane beta strand</keyword>
<evidence type="ECO:0000259" key="8">
    <source>
        <dbReference type="Pfam" id="PF07715"/>
    </source>
</evidence>
<dbReference type="Proteomes" id="UP000006073">
    <property type="component" value="Unassembled WGS sequence"/>
</dbReference>
<dbReference type="Gene3D" id="2.170.130.10">
    <property type="entry name" value="TonB-dependent receptor, plug domain"/>
    <property type="match status" value="1"/>
</dbReference>